<name>A0A916VVS2_9HYPH</name>
<comment type="caution">
    <text evidence="7">The sequence shown here is derived from an EMBL/GenBank/DDBJ whole genome shotgun (WGS) entry which is preliminary data.</text>
</comment>
<keyword evidence="8" id="KW-1185">Reference proteome</keyword>
<dbReference type="RefSeq" id="WP_127072686.1">
    <property type="nucleotide sequence ID" value="NZ_BMKB01000002.1"/>
</dbReference>
<feature type="transmembrane region" description="Helical" evidence="6">
    <location>
        <begin position="62"/>
        <end position="79"/>
    </location>
</feature>
<dbReference type="GO" id="GO:0005886">
    <property type="term" value="C:plasma membrane"/>
    <property type="evidence" value="ECO:0007669"/>
    <property type="project" value="UniProtKB-SubCell"/>
</dbReference>
<feature type="transmembrane region" description="Helical" evidence="6">
    <location>
        <begin position="221"/>
        <end position="240"/>
    </location>
</feature>
<dbReference type="InterPro" id="IPR001851">
    <property type="entry name" value="ABC_transp_permease"/>
</dbReference>
<reference evidence="7 8" key="1">
    <citation type="journal article" date="2014" name="Int. J. Syst. Evol. Microbiol.">
        <title>Complete genome sequence of Corynebacterium casei LMG S-19264T (=DSM 44701T), isolated from a smear-ripened cheese.</title>
        <authorList>
            <consortium name="US DOE Joint Genome Institute (JGI-PGF)"/>
            <person name="Walter F."/>
            <person name="Albersmeier A."/>
            <person name="Kalinowski J."/>
            <person name="Ruckert C."/>
        </authorList>
    </citation>
    <scope>NUCLEOTIDE SEQUENCE [LARGE SCALE GENOMIC DNA]</scope>
    <source>
        <strain evidence="7 8">CGMCC 1.15896</strain>
    </source>
</reference>
<evidence type="ECO:0000256" key="4">
    <source>
        <dbReference type="ARBA" id="ARBA00022989"/>
    </source>
</evidence>
<evidence type="ECO:0000256" key="5">
    <source>
        <dbReference type="ARBA" id="ARBA00023136"/>
    </source>
</evidence>
<organism evidence="7 8">
    <name type="scientific">Pelagibacterium lentulum</name>
    <dbReference type="NCBI Taxonomy" id="2029865"/>
    <lineage>
        <taxon>Bacteria</taxon>
        <taxon>Pseudomonadati</taxon>
        <taxon>Pseudomonadota</taxon>
        <taxon>Alphaproteobacteria</taxon>
        <taxon>Hyphomicrobiales</taxon>
        <taxon>Devosiaceae</taxon>
        <taxon>Pelagibacterium</taxon>
    </lineage>
</organism>
<keyword evidence="2" id="KW-1003">Cell membrane</keyword>
<dbReference type="GO" id="GO:0015658">
    <property type="term" value="F:branched-chain amino acid transmembrane transporter activity"/>
    <property type="evidence" value="ECO:0007669"/>
    <property type="project" value="InterPro"/>
</dbReference>
<dbReference type="PANTHER" id="PTHR30482">
    <property type="entry name" value="HIGH-AFFINITY BRANCHED-CHAIN AMINO ACID TRANSPORT SYSTEM PERMEASE"/>
    <property type="match status" value="1"/>
</dbReference>
<dbReference type="CDD" id="cd06581">
    <property type="entry name" value="TM_PBP1_LivM_like"/>
    <property type="match status" value="1"/>
</dbReference>
<sequence length="340" mass="36481">MTARRRDLFLCLILAGFAALLPVVSGVRYTVTQTTFFFIWATVVVQWNLVFGIGGIFSLAQMALFAVGAYTAAMLGYYLGTSMFLAMPAGALLAVIFSVAVGLACLRLRGPYVALLTLCVAQVMYLMIVNDTDCFTNPPAGCMPLMGGVRGFSRFGDLGFRELLGPAFYIGHYYVGLAMLTLAMIASVVVIRSPMGLAFQALRDNPAYAAARGIDRFKYQLWIFGLSSFFTGLAGAFYAVNTGVVGPVVFSFSHLLFLLSMIIVGGVGTIWGPLVGALLLMFADEAMRELGDLRDIGMGLILVGCVVLMPRGVVGLLEDLARRRAAQPARNAPLPTKESA</sequence>
<keyword evidence="4 6" id="KW-1133">Transmembrane helix</keyword>
<feature type="transmembrane region" description="Helical" evidence="6">
    <location>
        <begin position="85"/>
        <end position="105"/>
    </location>
</feature>
<evidence type="ECO:0000256" key="6">
    <source>
        <dbReference type="SAM" id="Phobius"/>
    </source>
</evidence>
<feature type="transmembrane region" description="Helical" evidence="6">
    <location>
        <begin position="112"/>
        <end position="129"/>
    </location>
</feature>
<evidence type="ECO:0000313" key="7">
    <source>
        <dbReference type="EMBL" id="GGA43863.1"/>
    </source>
</evidence>
<feature type="transmembrane region" description="Helical" evidence="6">
    <location>
        <begin position="170"/>
        <end position="191"/>
    </location>
</feature>
<keyword evidence="3 6" id="KW-0812">Transmembrane</keyword>
<dbReference type="Pfam" id="PF02653">
    <property type="entry name" value="BPD_transp_2"/>
    <property type="match status" value="1"/>
</dbReference>
<evidence type="ECO:0000256" key="3">
    <source>
        <dbReference type="ARBA" id="ARBA00022692"/>
    </source>
</evidence>
<evidence type="ECO:0000256" key="1">
    <source>
        <dbReference type="ARBA" id="ARBA00004651"/>
    </source>
</evidence>
<proteinExistence type="predicted"/>
<accession>A0A916VVS2</accession>
<evidence type="ECO:0000256" key="2">
    <source>
        <dbReference type="ARBA" id="ARBA00022475"/>
    </source>
</evidence>
<dbReference type="AlphaFoldDB" id="A0A916VVS2"/>
<dbReference type="EMBL" id="BMKB01000002">
    <property type="protein sequence ID" value="GGA43863.1"/>
    <property type="molecule type" value="Genomic_DNA"/>
</dbReference>
<dbReference type="PANTHER" id="PTHR30482:SF10">
    <property type="entry name" value="HIGH-AFFINITY BRANCHED-CHAIN AMINO ACID TRANSPORT PROTEIN BRAE"/>
    <property type="match status" value="1"/>
</dbReference>
<dbReference type="Proteomes" id="UP000596977">
    <property type="component" value="Unassembled WGS sequence"/>
</dbReference>
<feature type="transmembrane region" description="Helical" evidence="6">
    <location>
        <begin position="36"/>
        <end position="57"/>
    </location>
</feature>
<dbReference type="OrthoDB" id="9804361at2"/>
<evidence type="ECO:0000313" key="8">
    <source>
        <dbReference type="Proteomes" id="UP000596977"/>
    </source>
</evidence>
<protein>
    <submittedName>
        <fullName evidence="7">Branched-chain amino acid ABC transporter permease</fullName>
    </submittedName>
</protein>
<feature type="transmembrane region" description="Helical" evidence="6">
    <location>
        <begin position="252"/>
        <end position="283"/>
    </location>
</feature>
<dbReference type="InterPro" id="IPR043428">
    <property type="entry name" value="LivM-like"/>
</dbReference>
<keyword evidence="5 6" id="KW-0472">Membrane</keyword>
<feature type="transmembrane region" description="Helical" evidence="6">
    <location>
        <begin position="295"/>
        <end position="314"/>
    </location>
</feature>
<gene>
    <name evidence="7" type="primary">livM</name>
    <name evidence="7" type="ORF">GCM10011499_11830</name>
</gene>
<comment type="subcellular location">
    <subcellularLocation>
        <location evidence="1">Cell membrane</location>
        <topology evidence="1">Multi-pass membrane protein</topology>
    </subcellularLocation>
</comment>